<dbReference type="InterPro" id="IPR004046">
    <property type="entry name" value="GST_C"/>
</dbReference>
<dbReference type="eggNOG" id="KOG0406">
    <property type="taxonomic scope" value="Eukaryota"/>
</dbReference>
<dbReference type="ExpressionAtlas" id="F6I1Q7">
    <property type="expression patterns" value="differential"/>
</dbReference>
<evidence type="ECO:0000313" key="8">
    <source>
        <dbReference type="Proteomes" id="UP000009183"/>
    </source>
</evidence>
<dbReference type="HOGENOM" id="CLU_011226_18_1_1"/>
<accession>F6I1Q7</accession>
<dbReference type="Pfam" id="PF00043">
    <property type="entry name" value="GST_C"/>
    <property type="match status" value="1"/>
</dbReference>
<dbReference type="SUPFAM" id="SSF52833">
    <property type="entry name" value="Thioredoxin-like"/>
    <property type="match status" value="1"/>
</dbReference>
<dbReference type="Gene3D" id="3.40.30.10">
    <property type="entry name" value="Glutaredoxin"/>
    <property type="match status" value="1"/>
</dbReference>
<dbReference type="EC" id="2.5.1.18" evidence="1"/>
<dbReference type="EMBL" id="FN596514">
    <property type="protein sequence ID" value="CCB60874.1"/>
    <property type="molecule type" value="Genomic_DNA"/>
</dbReference>
<keyword evidence="8" id="KW-1185">Reference proteome</keyword>
<dbReference type="STRING" id="29760.F6I1Q7"/>
<feature type="domain" description="GST C-terminal" evidence="6">
    <location>
        <begin position="131"/>
        <end position="255"/>
    </location>
</feature>
<dbReference type="InterPro" id="IPR045074">
    <property type="entry name" value="GST_C_Tau"/>
</dbReference>
<dbReference type="PROSITE" id="PS50404">
    <property type="entry name" value="GST_NTER"/>
    <property type="match status" value="1"/>
</dbReference>
<proteinExistence type="inferred from homology"/>
<dbReference type="PaxDb" id="29760-VIT_15s0107g00150.t01"/>
<dbReference type="InterPro" id="IPR045073">
    <property type="entry name" value="Omega/Tau-like"/>
</dbReference>
<keyword evidence="2" id="KW-0808">Transferase</keyword>
<dbReference type="Pfam" id="PF02798">
    <property type="entry name" value="GST_N"/>
    <property type="match status" value="1"/>
</dbReference>
<dbReference type="SFLD" id="SFLDG01152">
    <property type="entry name" value="Main.3:_Omega-_and_Tau-like"/>
    <property type="match status" value="1"/>
</dbReference>
<dbReference type="InterPro" id="IPR004045">
    <property type="entry name" value="Glutathione_S-Trfase_N"/>
</dbReference>
<dbReference type="GO" id="GO:0006749">
    <property type="term" value="P:glutathione metabolic process"/>
    <property type="evidence" value="ECO:0000318"/>
    <property type="project" value="GO_Central"/>
</dbReference>
<dbReference type="OrthoDB" id="4951845at2759"/>
<dbReference type="SFLD" id="SFLDS00019">
    <property type="entry name" value="Glutathione_Transferase_(cytos"/>
    <property type="match status" value="1"/>
</dbReference>
<dbReference type="CDD" id="cd03185">
    <property type="entry name" value="GST_C_Tau"/>
    <property type="match status" value="1"/>
</dbReference>
<dbReference type="Proteomes" id="UP000009183">
    <property type="component" value="Chromosome 15"/>
</dbReference>
<evidence type="ECO:0000259" key="5">
    <source>
        <dbReference type="PROSITE" id="PS50404"/>
    </source>
</evidence>
<organism evidence="7 8">
    <name type="scientific">Vitis vinifera</name>
    <name type="common">Grape</name>
    <dbReference type="NCBI Taxonomy" id="29760"/>
    <lineage>
        <taxon>Eukaryota</taxon>
        <taxon>Viridiplantae</taxon>
        <taxon>Streptophyta</taxon>
        <taxon>Embryophyta</taxon>
        <taxon>Tracheophyta</taxon>
        <taxon>Spermatophyta</taxon>
        <taxon>Magnoliopsida</taxon>
        <taxon>eudicotyledons</taxon>
        <taxon>Gunneridae</taxon>
        <taxon>Pentapetalae</taxon>
        <taxon>rosids</taxon>
        <taxon>Vitales</taxon>
        <taxon>Vitaceae</taxon>
        <taxon>Viteae</taxon>
        <taxon>Vitis</taxon>
    </lineage>
</organism>
<feature type="domain" description="GST N-terminal" evidence="5">
    <location>
        <begin position="47"/>
        <end position="126"/>
    </location>
</feature>
<dbReference type="InterPro" id="IPR036249">
    <property type="entry name" value="Thioredoxin-like_sf"/>
</dbReference>
<evidence type="ECO:0000256" key="4">
    <source>
        <dbReference type="RuleBase" id="RU003494"/>
    </source>
</evidence>
<evidence type="ECO:0000313" key="7">
    <source>
        <dbReference type="EMBL" id="CCB60874.1"/>
    </source>
</evidence>
<dbReference type="GO" id="GO:0005737">
    <property type="term" value="C:cytoplasm"/>
    <property type="evidence" value="ECO:0000318"/>
    <property type="project" value="GO_Central"/>
</dbReference>
<evidence type="ECO:0000256" key="2">
    <source>
        <dbReference type="ARBA" id="ARBA00022679"/>
    </source>
</evidence>
<dbReference type="PANTHER" id="PTHR11260:SF762">
    <property type="entry name" value="GLUTATHIONE TRANSFERASE"/>
    <property type="match status" value="1"/>
</dbReference>
<dbReference type="Gene3D" id="1.20.1050.10">
    <property type="match status" value="1"/>
</dbReference>
<dbReference type="InterPro" id="IPR010987">
    <property type="entry name" value="Glutathione-S-Trfase_C-like"/>
</dbReference>
<dbReference type="InterPro" id="IPR040079">
    <property type="entry name" value="Glutathione_S-Trfase"/>
</dbReference>
<name>F6I1Q7_VITVI</name>
<dbReference type="InterPro" id="IPR036282">
    <property type="entry name" value="Glutathione-S-Trfase_C_sf"/>
</dbReference>
<evidence type="ECO:0000259" key="6">
    <source>
        <dbReference type="PROSITE" id="PS50405"/>
    </source>
</evidence>
<protein>
    <recommendedName>
        <fullName evidence="1">glutathione transferase</fullName>
        <ecNumber evidence="1">2.5.1.18</ecNumber>
    </recommendedName>
</protein>
<dbReference type="AlphaFoldDB" id="F6I1Q7"/>
<gene>
    <name evidence="7" type="ordered locus">VIT_15s0107g00150</name>
</gene>
<dbReference type="SUPFAM" id="SSF47616">
    <property type="entry name" value="GST C-terminal domain-like"/>
    <property type="match status" value="1"/>
</dbReference>
<dbReference type="InParanoid" id="F6I1Q7"/>
<dbReference type="GO" id="GO:0004364">
    <property type="term" value="F:glutathione transferase activity"/>
    <property type="evidence" value="ECO:0000318"/>
    <property type="project" value="GO_Central"/>
</dbReference>
<dbReference type="PROSITE" id="PS50405">
    <property type="entry name" value="GST_CTER"/>
    <property type="match status" value="1"/>
</dbReference>
<dbReference type="SFLD" id="SFLDG00358">
    <property type="entry name" value="Main_(cytGST)"/>
    <property type="match status" value="1"/>
</dbReference>
<sequence length="270" mass="31172">MKIKRRKSNKKILKIIESKLCFFQFHLFMLRLSSSALRSLQRACSTVDFSKLLSVNCLFALRIVWAPKIKGIEYETIFEDLSNKSPSLLHYNPVHKKVPILIHNGKLIVESLVILEYIDETWKETSLLSEDLYERAMARFWAKFGDDKVVTSIFQGFFLKEGKEKKKAMVEAMKHLQFLEDKLKGKRLFGGERIGFVDLALGWLANFISIFEEVVGLKIVDEDKFPLLSEWMKEFSDSPIIKDNWPPQDKMIAKFHALYDATIAAAAASK</sequence>
<comment type="similarity">
    <text evidence="4">Belongs to the GST superfamily.</text>
</comment>
<evidence type="ECO:0000256" key="1">
    <source>
        <dbReference type="ARBA" id="ARBA00012452"/>
    </source>
</evidence>
<dbReference type="PANTHER" id="PTHR11260">
    <property type="entry name" value="GLUTATHIONE S-TRANSFERASE, GST, SUPERFAMILY, GST DOMAIN CONTAINING"/>
    <property type="match status" value="1"/>
</dbReference>
<reference evidence="8" key="1">
    <citation type="journal article" date="2007" name="Nature">
        <title>The grapevine genome sequence suggests ancestral hexaploidization in major angiosperm phyla.</title>
        <authorList>
            <consortium name="The French-Italian Public Consortium for Grapevine Genome Characterization."/>
            <person name="Jaillon O."/>
            <person name="Aury J.-M."/>
            <person name="Noel B."/>
            <person name="Policriti A."/>
            <person name="Clepet C."/>
            <person name="Casagrande A."/>
            <person name="Choisne N."/>
            <person name="Aubourg S."/>
            <person name="Vitulo N."/>
            <person name="Jubin C."/>
            <person name="Vezzi A."/>
            <person name="Legeai F."/>
            <person name="Hugueney P."/>
            <person name="Dasilva C."/>
            <person name="Horner D."/>
            <person name="Mica E."/>
            <person name="Jublot D."/>
            <person name="Poulain J."/>
            <person name="Bruyere C."/>
            <person name="Billault A."/>
            <person name="Segurens B."/>
            <person name="Gouyvenoux M."/>
            <person name="Ugarte E."/>
            <person name="Cattonaro F."/>
            <person name="Anthouard V."/>
            <person name="Vico V."/>
            <person name="Del Fabbro C."/>
            <person name="Alaux M."/>
            <person name="Di Gaspero G."/>
            <person name="Dumas V."/>
            <person name="Felice N."/>
            <person name="Paillard S."/>
            <person name="Juman I."/>
            <person name="Moroldo M."/>
            <person name="Scalabrin S."/>
            <person name="Canaguier A."/>
            <person name="Le Clainche I."/>
            <person name="Malacrida G."/>
            <person name="Durand E."/>
            <person name="Pesole G."/>
            <person name="Laucou V."/>
            <person name="Chatelet P."/>
            <person name="Merdinoglu D."/>
            <person name="Delledonne M."/>
            <person name="Pezzotti M."/>
            <person name="Lecharny A."/>
            <person name="Scarpelli C."/>
            <person name="Artiguenave F."/>
            <person name="Pe M.E."/>
            <person name="Valle G."/>
            <person name="Morgante M."/>
            <person name="Caboche M."/>
            <person name="Adam-Blondon A.-F."/>
            <person name="Weissenbach J."/>
            <person name="Quetier F."/>
            <person name="Wincker P."/>
        </authorList>
    </citation>
    <scope>NUCLEOTIDE SEQUENCE [LARGE SCALE GENOMIC DNA]</scope>
    <source>
        <strain evidence="8">cv. Pinot noir / PN40024</strain>
    </source>
</reference>
<evidence type="ECO:0000256" key="3">
    <source>
        <dbReference type="ARBA" id="ARBA00047960"/>
    </source>
</evidence>
<dbReference type="FunFam" id="1.20.1050.10:FF:000012">
    <property type="entry name" value="Tau class glutathione S-transferase"/>
    <property type="match status" value="1"/>
</dbReference>
<comment type="catalytic activity">
    <reaction evidence="3">
        <text>RX + glutathione = an S-substituted glutathione + a halide anion + H(+)</text>
        <dbReference type="Rhea" id="RHEA:16437"/>
        <dbReference type="ChEBI" id="CHEBI:15378"/>
        <dbReference type="ChEBI" id="CHEBI:16042"/>
        <dbReference type="ChEBI" id="CHEBI:17792"/>
        <dbReference type="ChEBI" id="CHEBI:57925"/>
        <dbReference type="ChEBI" id="CHEBI:90779"/>
        <dbReference type="EC" id="2.5.1.18"/>
    </reaction>
</comment>